<evidence type="ECO:0000313" key="3">
    <source>
        <dbReference type="Proteomes" id="UP000269301"/>
    </source>
</evidence>
<reference evidence="2 3" key="1">
    <citation type="journal article" date="2016" name="Int. J. Syst. Evol. Microbiol.">
        <title>Oceanobacillus halophilus sp. nov., a novel moderately halophilic bacterium from a hypersaline lake.</title>
        <authorList>
            <person name="Amoozegar M.A."/>
            <person name="Bagheri M."/>
            <person name="Makhdoumi A."/>
            <person name="Nikou M.M."/>
            <person name="Fazeli S.A.S."/>
            <person name="Schumann P."/>
            <person name="Sproer C."/>
            <person name="Sanchez-Porro C."/>
            <person name="Ventosa A."/>
        </authorList>
    </citation>
    <scope>NUCLEOTIDE SEQUENCE [LARGE SCALE GENOMIC DNA]</scope>
    <source>
        <strain evidence="2 3">DSM 23996</strain>
    </source>
</reference>
<organism evidence="2 3">
    <name type="scientific">Oceanobacillus halophilus</name>
    <dbReference type="NCBI Taxonomy" id="930130"/>
    <lineage>
        <taxon>Bacteria</taxon>
        <taxon>Bacillati</taxon>
        <taxon>Bacillota</taxon>
        <taxon>Bacilli</taxon>
        <taxon>Bacillales</taxon>
        <taxon>Bacillaceae</taxon>
        <taxon>Oceanobacillus</taxon>
    </lineage>
</organism>
<dbReference type="OrthoDB" id="9792626at2"/>
<sequence length="288" mass="32135">MEKRFFQKPTTYVGEVNINVSNLERSLNFYCDFMGFKVLEKTNNGAVLTADGQTPILSLEQPEDVVPKEGRTTGLFHFAILLPSRADLGAFLKHLIQTKGTQIRLGASDHYVSEALYFDDPDGNGIEIARDRPSTEWKWNGDQVEMDTVQMDAEGVLAAAGNEEWKGMPEDTLMGHIHLHVSNLKETEKFYVEALGFDIVTRFPGALFASSNSYHHHIGLNTWNGVGAKAPSENSVGLNWFTFVLPDAEKRNEVLENLKKQGASVEIEKDVYTTKDPSGNTIQLRLAE</sequence>
<dbReference type="RefSeq" id="WP_121206044.1">
    <property type="nucleotide sequence ID" value="NZ_RBZP01000027.1"/>
</dbReference>
<dbReference type="InterPro" id="IPR037523">
    <property type="entry name" value="VOC_core"/>
</dbReference>
<protein>
    <submittedName>
        <fullName evidence="2">VOC family protein</fullName>
    </submittedName>
</protein>
<dbReference type="InterPro" id="IPR004360">
    <property type="entry name" value="Glyas_Fos-R_dOase_dom"/>
</dbReference>
<proteinExistence type="predicted"/>
<dbReference type="PROSITE" id="PS51819">
    <property type="entry name" value="VOC"/>
    <property type="match status" value="2"/>
</dbReference>
<dbReference type="Gene3D" id="3.10.180.10">
    <property type="entry name" value="2,3-Dihydroxybiphenyl 1,2-Dioxygenase, domain 1"/>
    <property type="match status" value="2"/>
</dbReference>
<dbReference type="Proteomes" id="UP000269301">
    <property type="component" value="Unassembled WGS sequence"/>
</dbReference>
<dbReference type="AlphaFoldDB" id="A0A494ZSJ4"/>
<dbReference type="CDD" id="cd07255">
    <property type="entry name" value="VOC_BsCatE_like_N"/>
    <property type="match status" value="1"/>
</dbReference>
<evidence type="ECO:0000259" key="1">
    <source>
        <dbReference type="PROSITE" id="PS51819"/>
    </source>
</evidence>
<gene>
    <name evidence="2" type="ORF">D8M06_18400</name>
</gene>
<feature type="domain" description="VOC" evidence="1">
    <location>
        <begin position="173"/>
        <end position="288"/>
    </location>
</feature>
<keyword evidence="3" id="KW-1185">Reference proteome</keyword>
<dbReference type="EMBL" id="RBZP01000027">
    <property type="protein sequence ID" value="RKQ28802.1"/>
    <property type="molecule type" value="Genomic_DNA"/>
</dbReference>
<evidence type="ECO:0000313" key="2">
    <source>
        <dbReference type="EMBL" id="RKQ28802.1"/>
    </source>
</evidence>
<accession>A0A494ZSJ4</accession>
<feature type="domain" description="VOC" evidence="1">
    <location>
        <begin position="12"/>
        <end position="131"/>
    </location>
</feature>
<dbReference type="SUPFAM" id="SSF54593">
    <property type="entry name" value="Glyoxalase/Bleomycin resistance protein/Dihydroxybiphenyl dioxygenase"/>
    <property type="match status" value="2"/>
</dbReference>
<dbReference type="CDD" id="cd16359">
    <property type="entry name" value="VOC_BsCatE_like_C"/>
    <property type="match status" value="1"/>
</dbReference>
<dbReference type="PANTHER" id="PTHR43279:SF1">
    <property type="entry name" value="CATECHOL-2,3-DIOXYGENASE"/>
    <property type="match status" value="1"/>
</dbReference>
<name>A0A494ZSJ4_9BACI</name>
<dbReference type="InterPro" id="IPR029068">
    <property type="entry name" value="Glyas_Bleomycin-R_OHBP_Dase"/>
</dbReference>
<dbReference type="PANTHER" id="PTHR43279">
    <property type="entry name" value="CATECHOL-2,3-DIOXYGENASE"/>
    <property type="match status" value="1"/>
</dbReference>
<dbReference type="Pfam" id="PF00903">
    <property type="entry name" value="Glyoxalase"/>
    <property type="match status" value="2"/>
</dbReference>
<comment type="caution">
    <text evidence="2">The sequence shown here is derived from an EMBL/GenBank/DDBJ whole genome shotgun (WGS) entry which is preliminary data.</text>
</comment>